<feature type="binding site" description="via carbamate group" evidence="4">
    <location>
        <position position="136"/>
    </location>
    <ligand>
        <name>Zn(2+)</name>
        <dbReference type="ChEBI" id="CHEBI:29105"/>
        <label>1</label>
    </ligand>
</feature>
<dbReference type="SUPFAM" id="SSF51556">
    <property type="entry name" value="Metallo-dependent hydrolases"/>
    <property type="match status" value="1"/>
</dbReference>
<dbReference type="AlphaFoldDB" id="A0A0F4LJ32"/>
<feature type="modified residue" description="N6-carboxylysine" evidence="3 5">
    <location>
        <position position="136"/>
    </location>
</feature>
<reference evidence="6 7" key="1">
    <citation type="submission" date="2015-01" db="EMBL/GenBank/DDBJ databases">
        <title>Comparative genomics of the lactic acid bacteria isolated from the honey bee gut.</title>
        <authorList>
            <person name="Ellegaard K.M."/>
            <person name="Tamarit D."/>
            <person name="Javelind E."/>
            <person name="Olofsson T."/>
            <person name="Andersson S.G."/>
            <person name="Vasquez A."/>
        </authorList>
    </citation>
    <scope>NUCLEOTIDE SEQUENCE [LARGE SCALE GENOMIC DNA]</scope>
    <source>
        <strain evidence="6 7">Hma2</strain>
    </source>
</reference>
<keyword evidence="7" id="KW-1185">Reference proteome</keyword>
<evidence type="ECO:0000313" key="7">
    <source>
        <dbReference type="Proteomes" id="UP000033612"/>
    </source>
</evidence>
<dbReference type="HOGENOM" id="CLU_054760_1_1_9"/>
<dbReference type="Pfam" id="PF02126">
    <property type="entry name" value="PTE"/>
    <property type="match status" value="1"/>
</dbReference>
<dbReference type="InterPro" id="IPR032466">
    <property type="entry name" value="Metal_Hydrolase"/>
</dbReference>
<evidence type="ECO:0000256" key="1">
    <source>
        <dbReference type="ARBA" id="ARBA00022723"/>
    </source>
</evidence>
<evidence type="ECO:0000313" key="6">
    <source>
        <dbReference type="EMBL" id="KJY58343.1"/>
    </source>
</evidence>
<feature type="binding site" evidence="4">
    <location>
        <position position="254"/>
    </location>
    <ligand>
        <name>Zn(2+)</name>
        <dbReference type="ChEBI" id="CHEBI:29105"/>
        <label>1</label>
    </ligand>
</feature>
<gene>
    <name evidence="6" type="ORF">JF75_09890</name>
</gene>
<feature type="binding site" description="via carbamate group" evidence="4">
    <location>
        <position position="136"/>
    </location>
    <ligand>
        <name>Zn(2+)</name>
        <dbReference type="ChEBI" id="CHEBI:29105"/>
        <label>2</label>
    </ligand>
</feature>
<feature type="binding site" evidence="4">
    <location>
        <position position="24"/>
    </location>
    <ligand>
        <name>Zn(2+)</name>
        <dbReference type="ChEBI" id="CHEBI:29105"/>
        <label>1</label>
    </ligand>
</feature>
<sequence>MVITMINTVKGTISSNDLGVTYIHDHLFVNPNPLPEYKDYIFDDVDKSIAEAIDFKNNGGSTIIDLTPINYGRNPIALQKISEGANINIGFVTGFHKEEFMPKWIDKMSDKQIFDFLVNEIENGVSSRHLLPVAMKAGTSFKQITKREKRILQIEGKVQRATHIPMITHCDKGTMAMEQVEILRGQGADLKHICLSHVDIPKNIDYIEKICDTGVNISFDHIGRELSTNDRDRIQMLCKLVEDGYVDHICLSGDMGRKSYFLSYKGKPGLRYIITTLKQSLVPLIGNDNFAKMVIDNPKRVLENKESIG</sequence>
<accession>A0A0F4LJ32</accession>
<dbReference type="EMBL" id="JXLH01000014">
    <property type="protein sequence ID" value="KJY58343.1"/>
    <property type="molecule type" value="Genomic_DNA"/>
</dbReference>
<dbReference type="PIRSF" id="PIRSF016839">
    <property type="entry name" value="PhP"/>
    <property type="match status" value="1"/>
</dbReference>
<evidence type="ECO:0000256" key="2">
    <source>
        <dbReference type="ARBA" id="ARBA00022801"/>
    </source>
</evidence>
<comment type="similarity">
    <text evidence="5">Belongs to the metallo-dependent hydrolases superfamily. Phosphotriesterase family.</text>
</comment>
<dbReference type="STRING" id="1218506.JF75_09890"/>
<dbReference type="PANTHER" id="PTHR10819:SF3">
    <property type="entry name" value="PHOSPHOTRIESTERASE-RELATED PROTEIN"/>
    <property type="match status" value="1"/>
</dbReference>
<name>A0A0F4LJ32_9LACO</name>
<dbReference type="GO" id="GO:0008270">
    <property type="term" value="F:zinc ion binding"/>
    <property type="evidence" value="ECO:0007669"/>
    <property type="project" value="InterPro"/>
</dbReference>
<comment type="cofactor">
    <cofactor evidence="4">
        <name>a divalent metal cation</name>
        <dbReference type="ChEBI" id="CHEBI:60240"/>
    </cofactor>
    <text evidence="4">Binds 2 divalent metal cations per subunit.</text>
</comment>
<comment type="caution">
    <text evidence="6">The sequence shown here is derived from an EMBL/GenBank/DDBJ whole genome shotgun (WGS) entry which is preliminary data.</text>
</comment>
<dbReference type="GO" id="GO:0016787">
    <property type="term" value="F:hydrolase activity"/>
    <property type="evidence" value="ECO:0007669"/>
    <property type="project" value="UniProtKB-KW"/>
</dbReference>
<protein>
    <submittedName>
        <fullName evidence="6">Aryldialkylphosphatase</fullName>
    </submittedName>
</protein>
<keyword evidence="2" id="KW-0378">Hydrolase</keyword>
<feature type="binding site" evidence="4">
    <location>
        <position position="197"/>
    </location>
    <ligand>
        <name>Zn(2+)</name>
        <dbReference type="ChEBI" id="CHEBI:29105"/>
        <label>2</label>
    </ligand>
</feature>
<dbReference type="InterPro" id="IPR001559">
    <property type="entry name" value="Phosphotriesterase"/>
</dbReference>
<feature type="binding site" evidence="4">
    <location>
        <position position="169"/>
    </location>
    <ligand>
        <name>Zn(2+)</name>
        <dbReference type="ChEBI" id="CHEBI:29105"/>
        <label>2</label>
    </ligand>
</feature>
<dbReference type="PATRIC" id="fig|1218506.3.peg.1049"/>
<dbReference type="PROSITE" id="PS51347">
    <property type="entry name" value="PHOSPHOTRIESTERASE_2"/>
    <property type="match status" value="1"/>
</dbReference>
<dbReference type="PANTHER" id="PTHR10819">
    <property type="entry name" value="PHOSPHOTRIESTERASE-RELATED"/>
    <property type="match status" value="1"/>
</dbReference>
<evidence type="ECO:0000256" key="3">
    <source>
        <dbReference type="PIRSR" id="PIRSR601559-50"/>
    </source>
</evidence>
<organism evidence="6 7">
    <name type="scientific">Lactobacillus kimbladii</name>
    <dbReference type="NCBI Taxonomy" id="1218506"/>
    <lineage>
        <taxon>Bacteria</taxon>
        <taxon>Bacillati</taxon>
        <taxon>Bacillota</taxon>
        <taxon>Bacilli</taxon>
        <taxon>Lactobacillales</taxon>
        <taxon>Lactobacillaceae</taxon>
        <taxon>Lactobacillus</taxon>
    </lineage>
</organism>
<evidence type="ECO:0000256" key="4">
    <source>
        <dbReference type="PIRSR" id="PIRSR601559-51"/>
    </source>
</evidence>
<dbReference type="Gene3D" id="3.20.20.140">
    <property type="entry name" value="Metal-dependent hydrolases"/>
    <property type="match status" value="1"/>
</dbReference>
<dbReference type="Proteomes" id="UP000033612">
    <property type="component" value="Unassembled WGS sequence"/>
</dbReference>
<evidence type="ECO:0000256" key="5">
    <source>
        <dbReference type="PROSITE-ProRule" id="PRU00679"/>
    </source>
</evidence>
<keyword evidence="1 4" id="KW-0479">Metal-binding</keyword>
<proteinExistence type="inferred from homology"/>
<feature type="binding site" evidence="4">
    <location>
        <position position="26"/>
    </location>
    <ligand>
        <name>Zn(2+)</name>
        <dbReference type="ChEBI" id="CHEBI:29105"/>
        <label>1</label>
    </ligand>
</feature>